<reference evidence="1 2" key="1">
    <citation type="journal article" date="2010" name="Stand. Genomic Sci.">
        <title>Complete genome sequence of Spirosoma linguale type strain (1).</title>
        <authorList>
            <person name="Lail K."/>
            <person name="Sikorski J."/>
            <person name="Saunders E."/>
            <person name="Lapidus A."/>
            <person name="Glavina Del Rio T."/>
            <person name="Copeland A."/>
            <person name="Tice H."/>
            <person name="Cheng J.-F."/>
            <person name="Lucas S."/>
            <person name="Nolan M."/>
            <person name="Bruce D."/>
            <person name="Goodwin L."/>
            <person name="Pitluck S."/>
            <person name="Ivanova N."/>
            <person name="Mavromatis K."/>
            <person name="Ovchinnikova G."/>
            <person name="Pati A."/>
            <person name="Chen A."/>
            <person name="Palaniappan K."/>
            <person name="Land M."/>
            <person name="Hauser L."/>
            <person name="Chang Y.-J."/>
            <person name="Jeffries C.D."/>
            <person name="Chain P."/>
            <person name="Brettin T."/>
            <person name="Detter J.C."/>
            <person name="Schuetze A."/>
            <person name="Rohde M."/>
            <person name="Tindall B.J."/>
            <person name="Goeker M."/>
            <person name="Bristow J."/>
            <person name="Eisen J.A."/>
            <person name="Markowitz V."/>
            <person name="Hugenholtz P."/>
            <person name="Kyrpides N.C."/>
            <person name="Klenk H.-P."/>
            <person name="Chen F."/>
        </authorList>
    </citation>
    <scope>NUCLEOTIDE SEQUENCE [LARGE SCALE GENOMIC DNA]</scope>
    <source>
        <strain evidence="2">ATCC 33905 / DSM 74 / LMG 10896 / Claus 1</strain>
    </source>
</reference>
<proteinExistence type="predicted"/>
<protein>
    <submittedName>
        <fullName evidence="1">Uncharacterized protein</fullName>
    </submittedName>
</protein>
<accession>D2QEB4</accession>
<evidence type="ECO:0000313" key="2">
    <source>
        <dbReference type="Proteomes" id="UP000002028"/>
    </source>
</evidence>
<dbReference type="STRING" id="504472.Slin_0405"/>
<gene>
    <name evidence="1" type="ordered locus">Slin_0405</name>
</gene>
<evidence type="ECO:0000313" key="1">
    <source>
        <dbReference type="EMBL" id="ADB36469.1"/>
    </source>
</evidence>
<keyword evidence="2" id="KW-1185">Reference proteome</keyword>
<dbReference type="Proteomes" id="UP000002028">
    <property type="component" value="Chromosome"/>
</dbReference>
<name>D2QEB4_SPILD</name>
<dbReference type="AlphaFoldDB" id="D2QEB4"/>
<sequence length="64" mass="7327">MARGWRLVSVIDRSQVETQNIKSTSVIYVIVGMIAGPRTIKKNSIENSEINNPVWIYNPPTRKR</sequence>
<organism evidence="1 2">
    <name type="scientific">Spirosoma linguale (strain ATCC 33905 / DSM 74 / LMG 10896 / Claus 1)</name>
    <dbReference type="NCBI Taxonomy" id="504472"/>
    <lineage>
        <taxon>Bacteria</taxon>
        <taxon>Pseudomonadati</taxon>
        <taxon>Bacteroidota</taxon>
        <taxon>Cytophagia</taxon>
        <taxon>Cytophagales</taxon>
        <taxon>Cytophagaceae</taxon>
        <taxon>Spirosoma</taxon>
    </lineage>
</organism>
<dbReference type="EMBL" id="CP001769">
    <property type="protein sequence ID" value="ADB36469.1"/>
    <property type="molecule type" value="Genomic_DNA"/>
</dbReference>
<dbReference type="KEGG" id="sli:Slin_0405"/>
<dbReference type="HOGENOM" id="CLU_2865556_0_0_10"/>